<sequence>LQGTSRPAHYIVLHDGNKFNVDTLVIIINVGRNQFSIPPIYYAHSSARQARTNAILKGTYELRPVLPTLAQCTPYEFTYFSYHITSHHIDITSHHIDITSHHIDIKSHHIDITSHHIDITPHHIDIISYHIT</sequence>
<dbReference type="InterPro" id="IPR012337">
    <property type="entry name" value="RNaseH-like_sf"/>
</dbReference>
<name>A0A9N9EJ07_9GLOM</name>
<dbReference type="Proteomes" id="UP000789831">
    <property type="component" value="Unassembled WGS sequence"/>
</dbReference>
<dbReference type="SUPFAM" id="SSF53098">
    <property type="entry name" value="Ribonuclease H-like"/>
    <property type="match status" value="1"/>
</dbReference>
<comment type="caution">
    <text evidence="1">The sequence shown here is derived from an EMBL/GenBank/DDBJ whole genome shotgun (WGS) entry which is preliminary data.</text>
</comment>
<evidence type="ECO:0000313" key="2">
    <source>
        <dbReference type="Proteomes" id="UP000789831"/>
    </source>
</evidence>
<dbReference type="OrthoDB" id="10252740at2759"/>
<organism evidence="1 2">
    <name type="scientific">Ambispora gerdemannii</name>
    <dbReference type="NCBI Taxonomy" id="144530"/>
    <lineage>
        <taxon>Eukaryota</taxon>
        <taxon>Fungi</taxon>
        <taxon>Fungi incertae sedis</taxon>
        <taxon>Mucoromycota</taxon>
        <taxon>Glomeromycotina</taxon>
        <taxon>Glomeromycetes</taxon>
        <taxon>Archaeosporales</taxon>
        <taxon>Ambisporaceae</taxon>
        <taxon>Ambispora</taxon>
    </lineage>
</organism>
<feature type="non-terminal residue" evidence="1">
    <location>
        <position position="1"/>
    </location>
</feature>
<keyword evidence="2" id="KW-1185">Reference proteome</keyword>
<gene>
    <name evidence="1" type="ORF">AGERDE_LOCUS12581</name>
</gene>
<dbReference type="AlphaFoldDB" id="A0A9N9EJ07"/>
<protein>
    <submittedName>
        <fullName evidence="1">10854_t:CDS:1</fullName>
    </submittedName>
</protein>
<dbReference type="InterPro" id="IPR036397">
    <property type="entry name" value="RNaseH_sf"/>
</dbReference>
<reference evidence="1" key="1">
    <citation type="submission" date="2021-06" db="EMBL/GenBank/DDBJ databases">
        <authorList>
            <person name="Kallberg Y."/>
            <person name="Tangrot J."/>
            <person name="Rosling A."/>
        </authorList>
    </citation>
    <scope>NUCLEOTIDE SEQUENCE</scope>
    <source>
        <strain evidence="1">MT106</strain>
    </source>
</reference>
<accession>A0A9N9EJ07</accession>
<dbReference type="GO" id="GO:0003676">
    <property type="term" value="F:nucleic acid binding"/>
    <property type="evidence" value="ECO:0007669"/>
    <property type="project" value="InterPro"/>
</dbReference>
<evidence type="ECO:0000313" key="1">
    <source>
        <dbReference type="EMBL" id="CAG8678888.1"/>
    </source>
</evidence>
<dbReference type="EMBL" id="CAJVPL010009661">
    <property type="protein sequence ID" value="CAG8678888.1"/>
    <property type="molecule type" value="Genomic_DNA"/>
</dbReference>
<dbReference type="Gene3D" id="3.30.420.10">
    <property type="entry name" value="Ribonuclease H-like superfamily/Ribonuclease H"/>
    <property type="match status" value="1"/>
</dbReference>
<proteinExistence type="predicted"/>